<dbReference type="Proteomes" id="UP000770661">
    <property type="component" value="Unassembled WGS sequence"/>
</dbReference>
<proteinExistence type="predicted"/>
<keyword evidence="2" id="KW-1185">Reference proteome</keyword>
<comment type="caution">
    <text evidence="1">The sequence shown here is derived from an EMBL/GenBank/DDBJ whole genome shotgun (WGS) entry which is preliminary data.</text>
</comment>
<reference evidence="1" key="1">
    <citation type="submission" date="2020-07" db="EMBL/GenBank/DDBJ databases">
        <title>The High-quality genome of the commercially important snow crab, Chionoecetes opilio.</title>
        <authorList>
            <person name="Jeong J.-H."/>
            <person name="Ryu S."/>
        </authorList>
    </citation>
    <scope>NUCLEOTIDE SEQUENCE</scope>
    <source>
        <strain evidence="1">MADBK_172401_WGS</strain>
        <tissue evidence="1">Digestive gland</tissue>
    </source>
</reference>
<evidence type="ECO:0000313" key="2">
    <source>
        <dbReference type="Proteomes" id="UP000770661"/>
    </source>
</evidence>
<name>A0A8J4YUH2_CHIOP</name>
<protein>
    <submittedName>
        <fullName evidence="1">Uncharacterized protein</fullName>
    </submittedName>
</protein>
<accession>A0A8J4YUH2</accession>
<dbReference type="EMBL" id="JACEEZ010003569">
    <property type="protein sequence ID" value="KAG0727274.1"/>
    <property type="molecule type" value="Genomic_DNA"/>
</dbReference>
<dbReference type="OrthoDB" id="6375235at2759"/>
<sequence>MVKTYFLCPSHPPVIDYSAPCLPGLKQCLLSSLEVAQNEGPAHDLQSTTWTRLHTLPDAHMQLARTGRPDLPHPDFASPLLGSPNQFPSSAPVLQNPRLPSLLYLDKKALRPYMPFSPPGTTTYLTDGSVSEYGAAGALCVWRTRPSVASPDGVSAFQPELTAIQCALEMQGIYVTVPQHLHRLALIKFGGTRSPLLQGQRITLVINLPYFQSLVAHNNTITLTGPRGM</sequence>
<evidence type="ECO:0000313" key="1">
    <source>
        <dbReference type="EMBL" id="KAG0727274.1"/>
    </source>
</evidence>
<organism evidence="1 2">
    <name type="scientific">Chionoecetes opilio</name>
    <name type="common">Atlantic snow crab</name>
    <name type="synonym">Cancer opilio</name>
    <dbReference type="NCBI Taxonomy" id="41210"/>
    <lineage>
        <taxon>Eukaryota</taxon>
        <taxon>Metazoa</taxon>
        <taxon>Ecdysozoa</taxon>
        <taxon>Arthropoda</taxon>
        <taxon>Crustacea</taxon>
        <taxon>Multicrustacea</taxon>
        <taxon>Malacostraca</taxon>
        <taxon>Eumalacostraca</taxon>
        <taxon>Eucarida</taxon>
        <taxon>Decapoda</taxon>
        <taxon>Pleocyemata</taxon>
        <taxon>Brachyura</taxon>
        <taxon>Eubrachyura</taxon>
        <taxon>Majoidea</taxon>
        <taxon>Majidae</taxon>
        <taxon>Chionoecetes</taxon>
    </lineage>
</organism>
<gene>
    <name evidence="1" type="ORF">GWK47_035001</name>
</gene>
<dbReference type="AlphaFoldDB" id="A0A8J4YUH2"/>